<proteinExistence type="inferred from homology"/>
<dbReference type="Proteomes" id="UP001156629">
    <property type="component" value="Unassembled WGS sequence"/>
</dbReference>
<comment type="similarity">
    <text evidence="2">Belongs to the AAE transporter (TC 2.A.81) family.</text>
</comment>
<dbReference type="InterPro" id="IPR006512">
    <property type="entry name" value="YidE_YbjL"/>
</dbReference>
<dbReference type="EMBL" id="BSNV01000005">
    <property type="protein sequence ID" value="GLQ65660.1"/>
    <property type="molecule type" value="Genomic_DNA"/>
</dbReference>
<evidence type="ECO:0000259" key="9">
    <source>
        <dbReference type="PROSITE" id="PS51202"/>
    </source>
</evidence>
<gene>
    <name evidence="10" type="ORF">GCM10007870_12440</name>
</gene>
<feature type="domain" description="RCK C-terminal" evidence="9">
    <location>
        <begin position="300"/>
        <end position="389"/>
    </location>
</feature>
<dbReference type="Gene3D" id="3.30.70.1450">
    <property type="entry name" value="Regulator of K+ conductance, C-terminal domain"/>
    <property type="match status" value="1"/>
</dbReference>
<dbReference type="InterPro" id="IPR036721">
    <property type="entry name" value="RCK_C_sf"/>
</dbReference>
<evidence type="ECO:0000256" key="3">
    <source>
        <dbReference type="ARBA" id="ARBA00022448"/>
    </source>
</evidence>
<keyword evidence="11" id="KW-1185">Reference proteome</keyword>
<feature type="transmembrane region" description="Helical" evidence="8">
    <location>
        <begin position="20"/>
        <end position="41"/>
    </location>
</feature>
<evidence type="ECO:0000313" key="11">
    <source>
        <dbReference type="Proteomes" id="UP001156629"/>
    </source>
</evidence>
<evidence type="ECO:0000256" key="5">
    <source>
        <dbReference type="ARBA" id="ARBA00022692"/>
    </source>
</evidence>
<dbReference type="Pfam" id="PF06826">
    <property type="entry name" value="Asp-Al_Ex"/>
    <property type="match status" value="2"/>
</dbReference>
<name>A0ABQ5WRV6_9PROT</name>
<dbReference type="SUPFAM" id="SSF116726">
    <property type="entry name" value="TrkA C-terminal domain-like"/>
    <property type="match status" value="1"/>
</dbReference>
<keyword evidence="4" id="KW-1003">Cell membrane</keyword>
<organism evidence="10 11">
    <name type="scientific">Gluconobacter kondonii</name>
    <dbReference type="NCBI Taxonomy" id="941463"/>
    <lineage>
        <taxon>Bacteria</taxon>
        <taxon>Pseudomonadati</taxon>
        <taxon>Pseudomonadota</taxon>
        <taxon>Alphaproteobacteria</taxon>
        <taxon>Acetobacterales</taxon>
        <taxon>Acetobacteraceae</taxon>
        <taxon>Gluconobacter</taxon>
    </lineage>
</organism>
<dbReference type="Pfam" id="PF02080">
    <property type="entry name" value="TrkA_C"/>
    <property type="match status" value="1"/>
</dbReference>
<evidence type="ECO:0000256" key="7">
    <source>
        <dbReference type="ARBA" id="ARBA00023136"/>
    </source>
</evidence>
<dbReference type="InterPro" id="IPR006037">
    <property type="entry name" value="RCK_C"/>
</dbReference>
<dbReference type="NCBIfam" id="TIGR03802">
    <property type="entry name" value="Asp_Ala_antiprt"/>
    <property type="match status" value="1"/>
</dbReference>
<evidence type="ECO:0000313" key="10">
    <source>
        <dbReference type="EMBL" id="GLQ65660.1"/>
    </source>
</evidence>
<evidence type="ECO:0000256" key="1">
    <source>
        <dbReference type="ARBA" id="ARBA00004651"/>
    </source>
</evidence>
<keyword evidence="3" id="KW-0813">Transport</keyword>
<comment type="caution">
    <text evidence="10">The sequence shown here is derived from an EMBL/GenBank/DDBJ whole genome shotgun (WGS) entry which is preliminary data.</text>
</comment>
<feature type="transmembrane region" description="Helical" evidence="8">
    <location>
        <begin position="552"/>
        <end position="572"/>
    </location>
</feature>
<feature type="transmembrane region" description="Helical" evidence="8">
    <location>
        <begin position="76"/>
        <end position="95"/>
    </location>
</feature>
<keyword evidence="5 8" id="KW-0812">Transmembrane</keyword>
<evidence type="ECO:0000256" key="2">
    <source>
        <dbReference type="ARBA" id="ARBA00009854"/>
    </source>
</evidence>
<keyword evidence="7 8" id="KW-0472">Membrane</keyword>
<reference evidence="11" key="1">
    <citation type="journal article" date="2019" name="Int. J. Syst. Evol. Microbiol.">
        <title>The Global Catalogue of Microorganisms (GCM) 10K type strain sequencing project: providing services to taxonomists for standard genome sequencing and annotation.</title>
        <authorList>
            <consortium name="The Broad Institute Genomics Platform"/>
            <consortium name="The Broad Institute Genome Sequencing Center for Infectious Disease"/>
            <person name="Wu L."/>
            <person name="Ma J."/>
        </authorList>
    </citation>
    <scope>NUCLEOTIDE SEQUENCE [LARGE SCALE GENOMIC DNA]</scope>
    <source>
        <strain evidence="11">NBRC 3266</strain>
    </source>
</reference>
<comment type="subcellular location">
    <subcellularLocation>
        <location evidence="1">Cell membrane</location>
        <topology evidence="1">Multi-pass membrane protein</topology>
    </subcellularLocation>
</comment>
<dbReference type="InterPro" id="IPR022457">
    <property type="entry name" value="Asp_Ala_antiprt"/>
</dbReference>
<feature type="transmembrane region" description="Helical" evidence="8">
    <location>
        <begin position="398"/>
        <end position="416"/>
    </location>
</feature>
<feature type="transmembrane region" description="Helical" evidence="8">
    <location>
        <begin position="488"/>
        <end position="508"/>
    </location>
</feature>
<evidence type="ECO:0000256" key="6">
    <source>
        <dbReference type="ARBA" id="ARBA00022989"/>
    </source>
</evidence>
<feature type="transmembrane region" description="Helical" evidence="8">
    <location>
        <begin position="173"/>
        <end position="199"/>
    </location>
</feature>
<evidence type="ECO:0000256" key="4">
    <source>
        <dbReference type="ARBA" id="ARBA00022475"/>
    </source>
</evidence>
<dbReference type="InterPro" id="IPR050144">
    <property type="entry name" value="AAE_transporter"/>
</dbReference>
<dbReference type="PANTHER" id="PTHR30445">
    <property type="entry name" value="K(+)_H(+) ANTIPORTER SUBUNIT KHTT"/>
    <property type="match status" value="1"/>
</dbReference>
<dbReference type="PANTHER" id="PTHR30445:SF9">
    <property type="match status" value="1"/>
</dbReference>
<feature type="transmembrane region" description="Helical" evidence="8">
    <location>
        <begin position="107"/>
        <end position="127"/>
    </location>
</feature>
<feature type="transmembrane region" description="Helical" evidence="8">
    <location>
        <begin position="454"/>
        <end position="476"/>
    </location>
</feature>
<accession>A0ABQ5WRV6</accession>
<feature type="transmembrane region" description="Helical" evidence="8">
    <location>
        <begin position="48"/>
        <end position="70"/>
    </location>
</feature>
<evidence type="ECO:0000256" key="8">
    <source>
        <dbReference type="SAM" id="Phobius"/>
    </source>
</evidence>
<sequence length="573" mass="59616">MGNSFPGALIVQTLTTFLSSIFSACPEIALFLALVLGCWIGRFRFGSFQLGGVAGSLLAAVLISQIGVHIDSGIKAVLFALFIYAVGYQSGPQFFRSLGRQSVKEILMAVVLAVTGLITVVAVARMFHLDKGLAAGLAAGGLTQSAIIGTAGSSLEKIGLPIAQVQQLQGNVAVGYAVTYIFGSIGPILLCVNVLPWFMKRSIREDAIRAEAEQAGGVHIVGEGEVSAFPHLVGRAYRLTQSELTIEAIEKMAAGITVEKVIRDDKPIGIESTTPLISGDRVLLVGHRSEVLAAGQKIGQEIGESPDLDLSLIRRDVVLSRKDFVGQTIDQCVQSISAAVRHGVYLVALSRAGKAVPVTGSLKIMAGDVVTLLGTSADVERAVAEIGTPLVPSLKTDLVFHGLGVAVGLLIGLGVVHLGSVPLTLGSGGGALLSGLLFGWYQSRHPATGNMPRAASTFLVDFGLAGFVSVTGLQTGQQAIATIMQHGVTLFLLGVVVTLVPLILTMLFGRYVLRYDNTAIFAGALAGSRSANPAFGEVLNKAGNAVPTTPFAITYAVANVLLTLLGPLVVAFS</sequence>
<feature type="transmembrane region" description="Helical" evidence="8">
    <location>
        <begin position="423"/>
        <end position="442"/>
    </location>
</feature>
<keyword evidence="6 8" id="KW-1133">Transmembrane helix</keyword>
<dbReference type="PROSITE" id="PS51202">
    <property type="entry name" value="RCK_C"/>
    <property type="match status" value="1"/>
</dbReference>
<protein>
    <submittedName>
        <fullName evidence="10">Aspartate-alanine antiporter</fullName>
    </submittedName>
</protein>